<gene>
    <name evidence="1" type="ORF">WMY93_014792</name>
</gene>
<name>A0AAW0P5H0_9GOBI</name>
<evidence type="ECO:0000313" key="1">
    <source>
        <dbReference type="EMBL" id="KAK7910108.1"/>
    </source>
</evidence>
<keyword evidence="2" id="KW-1185">Reference proteome</keyword>
<protein>
    <recommendedName>
        <fullName evidence="3">C-type lectin domain-containing protein</fullName>
    </recommendedName>
</protein>
<dbReference type="EMBL" id="JBBPFD010000010">
    <property type="protein sequence ID" value="KAK7910108.1"/>
    <property type="molecule type" value="Genomic_DNA"/>
</dbReference>
<accession>A0AAW0P5H0</accession>
<dbReference type="SUPFAM" id="SSF56436">
    <property type="entry name" value="C-type lectin-like"/>
    <property type="match status" value="1"/>
</dbReference>
<sequence length="396" mass="46192">MLCKLQTQVFSWLCKLQTQVFSWLCKLQTQVFSWLYPVPSEFEPCPDDFVTISETCCVKFFPDPVTFYEGEDRCKALGTEPYLSLYLTDIIDTTLEQAAEWVNSWIINYQYIGQAFTGRKCIMFLNGDTQWSTIYRPCPGDWLHLNFICCVKYFPERVTFDEAQVSLSAGETLEQERCKAIGAVPYTSFTLTDIQDITKLDQAKDWVDAWIPNYKYVFQFKRCIKFLNGKVFFRSVTCCSCDVSCRLIYTVFGAIFLPVEEGRQRPLQSDFLRTVSQLSMQHLVLAQILLVLAFVHGAETITGYWTWTYPCDSGWTKVALRTCVFYIPGSFNFDQAEDKCRALGAVPFTSYSWYDTYLLTQHPEAKHWYRAWLVMQKFVFQTHRCIWFKGDCESHL</sequence>
<evidence type="ECO:0008006" key="3">
    <source>
        <dbReference type="Google" id="ProtNLM"/>
    </source>
</evidence>
<evidence type="ECO:0000313" key="2">
    <source>
        <dbReference type="Proteomes" id="UP001460270"/>
    </source>
</evidence>
<proteinExistence type="predicted"/>
<comment type="caution">
    <text evidence="1">The sequence shown here is derived from an EMBL/GenBank/DDBJ whole genome shotgun (WGS) entry which is preliminary data.</text>
</comment>
<organism evidence="1 2">
    <name type="scientific">Mugilogobius chulae</name>
    <name type="common">yellowstripe goby</name>
    <dbReference type="NCBI Taxonomy" id="88201"/>
    <lineage>
        <taxon>Eukaryota</taxon>
        <taxon>Metazoa</taxon>
        <taxon>Chordata</taxon>
        <taxon>Craniata</taxon>
        <taxon>Vertebrata</taxon>
        <taxon>Euteleostomi</taxon>
        <taxon>Actinopterygii</taxon>
        <taxon>Neopterygii</taxon>
        <taxon>Teleostei</taxon>
        <taxon>Neoteleostei</taxon>
        <taxon>Acanthomorphata</taxon>
        <taxon>Gobiaria</taxon>
        <taxon>Gobiiformes</taxon>
        <taxon>Gobioidei</taxon>
        <taxon>Gobiidae</taxon>
        <taxon>Gobionellinae</taxon>
        <taxon>Mugilogobius</taxon>
    </lineage>
</organism>
<dbReference type="Proteomes" id="UP001460270">
    <property type="component" value="Unassembled WGS sequence"/>
</dbReference>
<dbReference type="InterPro" id="IPR016187">
    <property type="entry name" value="CTDL_fold"/>
</dbReference>
<dbReference type="AlphaFoldDB" id="A0AAW0P5H0"/>
<reference evidence="2" key="1">
    <citation type="submission" date="2024-04" db="EMBL/GenBank/DDBJ databases">
        <title>Salinicola lusitanus LLJ914,a marine bacterium isolated from the Okinawa Trough.</title>
        <authorList>
            <person name="Li J."/>
        </authorList>
    </citation>
    <scope>NUCLEOTIDE SEQUENCE [LARGE SCALE GENOMIC DNA]</scope>
</reference>